<feature type="compositionally biased region" description="Low complexity" evidence="1">
    <location>
        <begin position="32"/>
        <end position="42"/>
    </location>
</feature>
<protein>
    <submittedName>
        <fullName evidence="3">Uncharacterized protein</fullName>
    </submittedName>
</protein>
<feature type="non-terminal residue" evidence="3">
    <location>
        <position position="727"/>
    </location>
</feature>
<proteinExistence type="predicted"/>
<evidence type="ECO:0000256" key="2">
    <source>
        <dbReference type="SAM" id="SignalP"/>
    </source>
</evidence>
<organism evidence="3">
    <name type="scientific">Homalodisca liturata</name>
    <dbReference type="NCBI Taxonomy" id="320908"/>
    <lineage>
        <taxon>Eukaryota</taxon>
        <taxon>Metazoa</taxon>
        <taxon>Ecdysozoa</taxon>
        <taxon>Arthropoda</taxon>
        <taxon>Hexapoda</taxon>
        <taxon>Insecta</taxon>
        <taxon>Pterygota</taxon>
        <taxon>Neoptera</taxon>
        <taxon>Paraneoptera</taxon>
        <taxon>Hemiptera</taxon>
        <taxon>Auchenorrhyncha</taxon>
        <taxon>Membracoidea</taxon>
        <taxon>Cicadellidae</taxon>
        <taxon>Cicadellinae</taxon>
        <taxon>Proconiini</taxon>
        <taxon>Homalodisca</taxon>
    </lineage>
</organism>
<name>A0A1B6JMB7_9HEMI</name>
<feature type="compositionally biased region" description="Low complexity" evidence="1">
    <location>
        <begin position="712"/>
        <end position="727"/>
    </location>
</feature>
<evidence type="ECO:0000256" key="1">
    <source>
        <dbReference type="SAM" id="MobiDB-lite"/>
    </source>
</evidence>
<dbReference type="AlphaFoldDB" id="A0A1B6JMB7"/>
<feature type="compositionally biased region" description="Pro residues" evidence="1">
    <location>
        <begin position="147"/>
        <end position="161"/>
    </location>
</feature>
<feature type="compositionally biased region" description="Polar residues" evidence="1">
    <location>
        <begin position="232"/>
        <end position="241"/>
    </location>
</feature>
<keyword evidence="2" id="KW-0732">Signal</keyword>
<reference evidence="3" key="1">
    <citation type="submission" date="2015-11" db="EMBL/GenBank/DDBJ databases">
        <title>De novo transcriptome assembly of four potential Pierce s Disease insect vectors from Arizona vineyards.</title>
        <authorList>
            <person name="Tassone E.E."/>
        </authorList>
    </citation>
    <scope>NUCLEOTIDE SEQUENCE</scope>
</reference>
<feature type="region of interest" description="Disordered" evidence="1">
    <location>
        <begin position="707"/>
        <end position="727"/>
    </location>
</feature>
<sequence length="727" mass="76094">MRLKASLCVFLVVAVIVSDGKKSFSLGRRKSGGSSRRSGSVSQPKQPAPAPGTSHTGSVNTNFLNSERAGSSHGSGSVNTHYRGNLFGQDPPKHNVPQTNGPIGFEKVNNPNQNLGFGKVNSEAQQKPGGSHVPSAPAYPGGASYPGKPPAGAPNGPPPAYPGIGSPGTHTGGYEPPPAYPGRPVNAPPVYSANNPNYGQRPPGQPGVGGYPQQQGAYPQSLYPVQPGGYQQGNYHPQTSYQGHNFQGQQNFGYPNTGNNFGSYPHGYNQGFGSYQGGGFGGSHPGGYGQSYPGYGGGSYGGSPFGHSNSFGGSPFSPGYGGNSYGGSSFGNPHYSPNNFGFSSSPGIFGSQKQSWLGGGGYNNYGYHKRSRFGGLPIPIPIPIPIPFGGFGGFGGRSYNHHVLDSFVKNKTINNSVNETTSVYILNNSTVTPCTTDQLIYDSLNVTVMSCTAGNCTAIKVFTTTNVSGEVSEHSAGITMCLEPNATYSTHADNINPTVSDVHRYWMRLCKVGNTGNVTGNTTEIDTSAVEVVETILNETVVSIDNSTSFPVQVNSSEVVETTTEASVVVDSSTVAPTISNSTLNESSPFVNSTLCEVFDCSWIEMCLPSIEIVDRCDQPECSSSRTGYLPCVRIKMCKSPTTPISTFATLNTTISKIDQFDNITSVNDVANLTLISYIPPELPANCSEGASDPACQPPLIIPEEVCAPSNSTETTGDGSTSSGVNP</sequence>
<feature type="chain" id="PRO_5008585890" evidence="2">
    <location>
        <begin position="21"/>
        <end position="727"/>
    </location>
</feature>
<feature type="compositionally biased region" description="Low complexity" evidence="1">
    <location>
        <begin position="242"/>
        <end position="253"/>
    </location>
</feature>
<gene>
    <name evidence="3" type="ORF">g.22495</name>
</gene>
<accession>A0A1B6JMB7</accession>
<evidence type="ECO:0000313" key="3">
    <source>
        <dbReference type="EMBL" id="JAT00369.1"/>
    </source>
</evidence>
<dbReference type="EMBL" id="GECU01007338">
    <property type="protein sequence ID" value="JAT00369.1"/>
    <property type="molecule type" value="Transcribed_RNA"/>
</dbReference>
<feature type="signal peptide" evidence="2">
    <location>
        <begin position="1"/>
        <end position="20"/>
    </location>
</feature>
<feature type="region of interest" description="Disordered" evidence="1">
    <location>
        <begin position="24"/>
        <end position="259"/>
    </location>
</feature>
<feature type="compositionally biased region" description="Low complexity" evidence="1">
    <location>
        <begin position="211"/>
        <end position="220"/>
    </location>
</feature>
<feature type="compositionally biased region" description="Polar residues" evidence="1">
    <location>
        <begin position="53"/>
        <end position="82"/>
    </location>
</feature>